<gene>
    <name evidence="1" type="ORF">LCGC14_1666880</name>
</gene>
<evidence type="ECO:0000313" key="1">
    <source>
        <dbReference type="EMBL" id="KKM18323.1"/>
    </source>
</evidence>
<sequence>QEHIALPVSTSKIVPTARLYRRYVMVNEGFAWQEGDVVLVWTLLQLKVYGLE</sequence>
<comment type="caution">
    <text evidence="1">The sequence shown here is derived from an EMBL/GenBank/DDBJ whole genome shotgun (WGS) entry which is preliminary data.</text>
</comment>
<accession>A0A0F9K896</accession>
<dbReference type="AlphaFoldDB" id="A0A0F9K896"/>
<reference evidence="1" key="1">
    <citation type="journal article" date="2015" name="Nature">
        <title>Complex archaea that bridge the gap between prokaryotes and eukaryotes.</title>
        <authorList>
            <person name="Spang A."/>
            <person name="Saw J.H."/>
            <person name="Jorgensen S.L."/>
            <person name="Zaremba-Niedzwiedzka K."/>
            <person name="Martijn J."/>
            <person name="Lind A.E."/>
            <person name="van Eijk R."/>
            <person name="Schleper C."/>
            <person name="Guy L."/>
            <person name="Ettema T.J."/>
        </authorList>
    </citation>
    <scope>NUCLEOTIDE SEQUENCE</scope>
</reference>
<feature type="non-terminal residue" evidence="1">
    <location>
        <position position="1"/>
    </location>
</feature>
<name>A0A0F9K896_9ZZZZ</name>
<dbReference type="EMBL" id="LAZR01014247">
    <property type="protein sequence ID" value="KKM18323.1"/>
    <property type="molecule type" value="Genomic_DNA"/>
</dbReference>
<proteinExistence type="predicted"/>
<organism evidence="1">
    <name type="scientific">marine sediment metagenome</name>
    <dbReference type="NCBI Taxonomy" id="412755"/>
    <lineage>
        <taxon>unclassified sequences</taxon>
        <taxon>metagenomes</taxon>
        <taxon>ecological metagenomes</taxon>
    </lineage>
</organism>
<protein>
    <submittedName>
        <fullName evidence="1">Uncharacterized protein</fullName>
    </submittedName>
</protein>